<keyword evidence="5" id="KW-1185">Reference proteome</keyword>
<dbReference type="EMBL" id="JAACFV010000020">
    <property type="protein sequence ID" value="KAF7511445.1"/>
    <property type="molecule type" value="Genomic_DNA"/>
</dbReference>
<evidence type="ECO:0000256" key="1">
    <source>
        <dbReference type="SAM" id="Coils"/>
    </source>
</evidence>
<protein>
    <submittedName>
        <fullName evidence="4">Uncharacterized protein</fullName>
    </submittedName>
</protein>
<dbReference type="AlphaFoldDB" id="A0A8H7AUN7"/>
<sequence length="463" mass="52732">MAPQPDSLIVPAIENPPLTRSRSSTTPSRPPYPTLDLSATRPDPASRSHSFLSPVIAKPRTSQTLPEATSSSRLHIPTTAARQYRTDREHRYSSSHRHTKSDAPGGGFRSHRRDRSDGLRHLTAGIAAERERRADQAKLSSDPWTALGNDLRRIASNRSGRTGTAGRGLGEGANLRRTTSDPKKRTQRKQKSEIEILLDRAEAKTMAKRAATSQKHVDTLRKTNAEAEEELQRQLAAVNKTSVDLTRRLDYTYYNLLEKVGNLVATVQSFHSLSLQSKDMIDHFTKEASMLERDVRAKLERFKTSFEEREERVRKLEERGAKANTIAQDLGARLEKARQRVEAWEKKEGVERRRRSRLWRSIWTVLIVVLVVLFFGLTWREWRSEVDLVRMALMDEKARVALLNQSLFLDKDVVEMTEVPDEVKDILSRVAERKSRPAQTKATSEPPPNLLETDERLRALDEL</sequence>
<evidence type="ECO:0000256" key="2">
    <source>
        <dbReference type="SAM" id="MobiDB-lite"/>
    </source>
</evidence>
<evidence type="ECO:0000313" key="5">
    <source>
        <dbReference type="Proteomes" id="UP000606974"/>
    </source>
</evidence>
<feature type="compositionally biased region" description="Low complexity" evidence="2">
    <location>
        <begin position="16"/>
        <end position="27"/>
    </location>
</feature>
<feature type="region of interest" description="Disordered" evidence="2">
    <location>
        <begin position="155"/>
        <end position="191"/>
    </location>
</feature>
<organism evidence="4 5">
    <name type="scientific">Endocarpon pusillum</name>
    <dbReference type="NCBI Taxonomy" id="364733"/>
    <lineage>
        <taxon>Eukaryota</taxon>
        <taxon>Fungi</taxon>
        <taxon>Dikarya</taxon>
        <taxon>Ascomycota</taxon>
        <taxon>Pezizomycotina</taxon>
        <taxon>Eurotiomycetes</taxon>
        <taxon>Chaetothyriomycetidae</taxon>
        <taxon>Verrucariales</taxon>
        <taxon>Verrucariaceae</taxon>
        <taxon>Endocarpon</taxon>
    </lineage>
</organism>
<feature type="compositionally biased region" description="Basic and acidic residues" evidence="2">
    <location>
        <begin position="178"/>
        <end position="191"/>
    </location>
</feature>
<reference evidence="4" key="1">
    <citation type="submission" date="2020-02" db="EMBL/GenBank/DDBJ databases">
        <authorList>
            <person name="Palmer J.M."/>
        </authorList>
    </citation>
    <scope>NUCLEOTIDE SEQUENCE</scope>
    <source>
        <strain evidence="4">EPUS1.4</strain>
        <tissue evidence="4">Thallus</tissue>
    </source>
</reference>
<name>A0A8H7AUN7_9EURO</name>
<accession>A0A8H7AUN7</accession>
<keyword evidence="3" id="KW-0812">Transmembrane</keyword>
<gene>
    <name evidence="4" type="ORF">GJ744_004634</name>
</gene>
<keyword evidence="3" id="KW-1133">Transmembrane helix</keyword>
<feature type="compositionally biased region" description="Polar residues" evidence="2">
    <location>
        <begin position="60"/>
        <end position="73"/>
    </location>
</feature>
<keyword evidence="1" id="KW-0175">Coiled coil</keyword>
<evidence type="ECO:0000313" key="4">
    <source>
        <dbReference type="EMBL" id="KAF7511445.1"/>
    </source>
</evidence>
<evidence type="ECO:0000256" key="3">
    <source>
        <dbReference type="SAM" id="Phobius"/>
    </source>
</evidence>
<feature type="coiled-coil region" evidence="1">
    <location>
        <begin position="299"/>
        <end position="347"/>
    </location>
</feature>
<proteinExistence type="predicted"/>
<feature type="transmembrane region" description="Helical" evidence="3">
    <location>
        <begin position="362"/>
        <end position="379"/>
    </location>
</feature>
<dbReference type="Proteomes" id="UP000606974">
    <property type="component" value="Unassembled WGS sequence"/>
</dbReference>
<comment type="caution">
    <text evidence="4">The sequence shown here is derived from an EMBL/GenBank/DDBJ whole genome shotgun (WGS) entry which is preliminary data.</text>
</comment>
<keyword evidence="3" id="KW-0472">Membrane</keyword>
<feature type="region of interest" description="Disordered" evidence="2">
    <location>
        <begin position="431"/>
        <end position="454"/>
    </location>
</feature>
<dbReference type="OrthoDB" id="5419542at2759"/>
<feature type="region of interest" description="Disordered" evidence="2">
    <location>
        <begin position="1"/>
        <end position="118"/>
    </location>
</feature>